<protein>
    <recommendedName>
        <fullName evidence="10">DNA 3'-5' helicase</fullName>
        <ecNumber evidence="10">5.6.2.4</ecNumber>
    </recommendedName>
    <alternativeName>
        <fullName evidence="11">DNA 3'-5' helicase II</fullName>
    </alternativeName>
</protein>
<evidence type="ECO:0000256" key="12">
    <source>
        <dbReference type="ARBA" id="ARBA00048988"/>
    </source>
</evidence>
<evidence type="ECO:0000256" key="10">
    <source>
        <dbReference type="ARBA" id="ARBA00034808"/>
    </source>
</evidence>
<dbReference type="EC" id="5.6.2.4" evidence="10"/>
<dbReference type="PROSITE" id="PS51217">
    <property type="entry name" value="UVRD_HELICASE_CTER"/>
    <property type="match status" value="1"/>
</dbReference>
<comment type="caution">
    <text evidence="17">The sequence shown here is derived from an EMBL/GenBank/DDBJ whole genome shotgun (WGS) entry which is preliminary data.</text>
</comment>
<dbReference type="GO" id="GO:0043138">
    <property type="term" value="F:3'-5' DNA helicase activity"/>
    <property type="evidence" value="ECO:0007669"/>
    <property type="project" value="UniProtKB-EC"/>
</dbReference>
<comment type="function">
    <text evidence="8">Has both ATPase and helicase activities. Unwinds DNA duplexes with 3' to 5' polarity with respect to the bound strand and initiates unwinding most effectively when a single-stranded region is present. Involved in the post-incision events of nucleotide excision repair and methyl-directed mismatch repair.</text>
</comment>
<evidence type="ECO:0000256" key="7">
    <source>
        <dbReference type="ARBA" id="ARBA00023235"/>
    </source>
</evidence>
<dbReference type="Gene3D" id="3.40.50.300">
    <property type="entry name" value="P-loop containing nucleotide triphosphate hydrolases"/>
    <property type="match status" value="2"/>
</dbReference>
<keyword evidence="6" id="KW-0238">DNA-binding</keyword>
<feature type="binding site" evidence="13">
    <location>
        <begin position="78"/>
        <end position="85"/>
    </location>
    <ligand>
        <name>ATP</name>
        <dbReference type="ChEBI" id="CHEBI:30616"/>
    </ligand>
</feature>
<dbReference type="GO" id="GO:0000725">
    <property type="term" value="P:recombinational repair"/>
    <property type="evidence" value="ECO:0007669"/>
    <property type="project" value="TreeGrafter"/>
</dbReference>
<keyword evidence="5 13" id="KW-0067">ATP-binding</keyword>
<evidence type="ECO:0000259" key="16">
    <source>
        <dbReference type="PROSITE" id="PS51217"/>
    </source>
</evidence>
<dbReference type="InterPro" id="IPR014017">
    <property type="entry name" value="DNA_helicase_UvrD-like_C"/>
</dbReference>
<dbReference type="InterPro" id="IPR013986">
    <property type="entry name" value="DExx_box_DNA_helicase_dom_sf"/>
</dbReference>
<dbReference type="GO" id="GO:0005829">
    <property type="term" value="C:cytosol"/>
    <property type="evidence" value="ECO:0007669"/>
    <property type="project" value="TreeGrafter"/>
</dbReference>
<dbReference type="FunFam" id="1.10.486.10:FF:000003">
    <property type="entry name" value="ATP-dependent DNA helicase"/>
    <property type="match status" value="1"/>
</dbReference>
<dbReference type="RefSeq" id="WP_062945337.1">
    <property type="nucleotide sequence ID" value="NZ_CP171844.1"/>
</dbReference>
<dbReference type="AlphaFoldDB" id="A0A154I7T6"/>
<evidence type="ECO:0000313" key="17">
    <source>
        <dbReference type="EMBL" id="KZA96602.1"/>
    </source>
</evidence>
<evidence type="ECO:0000256" key="14">
    <source>
        <dbReference type="SAM" id="MobiDB-lite"/>
    </source>
</evidence>
<evidence type="ECO:0000256" key="4">
    <source>
        <dbReference type="ARBA" id="ARBA00022806"/>
    </source>
</evidence>
<evidence type="ECO:0000256" key="13">
    <source>
        <dbReference type="PROSITE-ProRule" id="PRU00560"/>
    </source>
</evidence>
<evidence type="ECO:0000259" key="15">
    <source>
        <dbReference type="PROSITE" id="PS51198"/>
    </source>
</evidence>
<dbReference type="GO" id="GO:0033202">
    <property type="term" value="C:DNA helicase complex"/>
    <property type="evidence" value="ECO:0007669"/>
    <property type="project" value="TreeGrafter"/>
</dbReference>
<dbReference type="FunFam" id="3.40.50.300:FF:001890">
    <property type="entry name" value="DNA helicase"/>
    <property type="match status" value="1"/>
</dbReference>
<dbReference type="CDD" id="cd18807">
    <property type="entry name" value="SF1_C_UvrD"/>
    <property type="match status" value="1"/>
</dbReference>
<comment type="catalytic activity">
    <reaction evidence="9">
        <text>Couples ATP hydrolysis with the unwinding of duplex DNA by translocating in the 3'-5' direction.</text>
        <dbReference type="EC" id="5.6.2.4"/>
    </reaction>
</comment>
<evidence type="ECO:0000256" key="2">
    <source>
        <dbReference type="ARBA" id="ARBA00022741"/>
    </source>
</evidence>
<dbReference type="SUPFAM" id="SSF52540">
    <property type="entry name" value="P-loop containing nucleoside triphosphate hydrolases"/>
    <property type="match status" value="1"/>
</dbReference>
<feature type="compositionally biased region" description="Low complexity" evidence="14">
    <location>
        <begin position="26"/>
        <end position="35"/>
    </location>
</feature>
<dbReference type="Gene3D" id="1.10.486.10">
    <property type="entry name" value="PCRA, domain 4"/>
    <property type="match status" value="1"/>
</dbReference>
<feature type="domain" description="UvrD-like helicase ATP-binding" evidence="15">
    <location>
        <begin position="57"/>
        <end position="342"/>
    </location>
</feature>
<dbReference type="InterPro" id="IPR027417">
    <property type="entry name" value="P-loop_NTPase"/>
</dbReference>
<comment type="similarity">
    <text evidence="1">Belongs to the helicase family. UvrD subfamily.</text>
</comment>
<dbReference type="InterPro" id="IPR014016">
    <property type="entry name" value="UvrD-like_ATP-bd"/>
</dbReference>
<evidence type="ECO:0000256" key="1">
    <source>
        <dbReference type="ARBA" id="ARBA00009922"/>
    </source>
</evidence>
<dbReference type="EMBL" id="LVYU01000156">
    <property type="protein sequence ID" value="KZA96602.1"/>
    <property type="molecule type" value="Genomic_DNA"/>
</dbReference>
<keyword evidence="3 13" id="KW-0378">Hydrolase</keyword>
<evidence type="ECO:0000256" key="6">
    <source>
        <dbReference type="ARBA" id="ARBA00023125"/>
    </source>
</evidence>
<feature type="region of interest" description="Disordered" evidence="14">
    <location>
        <begin position="1"/>
        <end position="35"/>
    </location>
</feature>
<reference evidence="17" key="1">
    <citation type="submission" date="2016-03" db="EMBL/GenBank/DDBJ databases">
        <title>Microsymbionts genomes from the relict species Vavilovia formosa.</title>
        <authorList>
            <person name="Chirak E."/>
            <person name="Kimeklis A."/>
            <person name="Kopat V."/>
            <person name="Andronov E."/>
        </authorList>
    </citation>
    <scope>NUCLEOTIDE SEQUENCE [LARGE SCALE GENOMIC DNA]</scope>
    <source>
        <strain evidence="17">Vaf12</strain>
    </source>
</reference>
<keyword evidence="4 13" id="KW-0347">Helicase</keyword>
<feature type="region of interest" description="Disordered" evidence="14">
    <location>
        <begin position="724"/>
        <end position="745"/>
    </location>
</feature>
<dbReference type="PANTHER" id="PTHR11070:SF2">
    <property type="entry name" value="ATP-DEPENDENT DNA HELICASE SRS2"/>
    <property type="match status" value="1"/>
</dbReference>
<dbReference type="PANTHER" id="PTHR11070">
    <property type="entry name" value="UVRD / RECB / PCRA DNA HELICASE FAMILY MEMBER"/>
    <property type="match status" value="1"/>
</dbReference>
<dbReference type="PROSITE" id="PS51198">
    <property type="entry name" value="UVRD_HELICASE_ATP_BIND"/>
    <property type="match status" value="1"/>
</dbReference>
<dbReference type="CDD" id="cd17932">
    <property type="entry name" value="DEXQc_UvrD"/>
    <property type="match status" value="1"/>
</dbReference>
<proteinExistence type="inferred from homology"/>
<evidence type="ECO:0000256" key="11">
    <source>
        <dbReference type="ARBA" id="ARBA00034923"/>
    </source>
</evidence>
<feature type="domain" description="UvrD-like helicase C-terminal" evidence="16">
    <location>
        <begin position="343"/>
        <end position="612"/>
    </location>
</feature>
<evidence type="ECO:0000256" key="3">
    <source>
        <dbReference type="ARBA" id="ARBA00022801"/>
    </source>
</evidence>
<evidence type="ECO:0000256" key="5">
    <source>
        <dbReference type="ARBA" id="ARBA00022840"/>
    </source>
</evidence>
<name>A0A154I7T6_RHILE</name>
<dbReference type="InterPro" id="IPR000212">
    <property type="entry name" value="DNA_helicase_UvrD/REP"/>
</dbReference>
<sequence>MSNSFDDMPFFDEEPGEMARKPQPPAAAAERAPAAGGGIAARAMAARDGGKRPDYLAGLNPEQTEAVETLEGPVLVLAGAGTGKTRVLTTRIAHILNTGRAFPSQILAVTFTNKAAREMKERIALLVGGAVEGMPWLGTFHSIGVKLLRRHGELVGLRSDFTILDTDDVVRLIKQIIQAEGLDDKRWPAKQFAGMIDTWKNKGLGPADIPEGDARAFANGRGRDLYFAYQARLTTLNACDFGDLLMHPIAIFRKNPDLLKEYHGRFRYILVDEYQDTNTAQYMWLRLLAQRSKGEPQNVCCVGDDDQSIYGWRGAEVDNILRFEKDFPGAKVIKLERNYRSTEHILGAAAHLIAHNEGRLGKTLFTERSDPDDVKVQVHASWDSEEEARAIGEEIEQLQRGKHLLNDMAILVRASFQMREFEDRFVTLGLNYRVIGGPRFYERLEIRDAMAYFRLVAQPADDLAFERIVNTPKRGLGDTTVRALHDYARARDIPMLAAAADIIETDELKPKARKALFDVIQSFRRWQELLENTPHTELAEQILEESGYTDMWKNDKSAEAPGRLENLKELIRSMDSFESMRGFLEHVSLVMDAETNENLDAVSIMTLHSAKGLEFDTVFLPGWEEGLFPHQRSLDESGRAGLEEERRLAYVGITRAKHRCHIWFVSNRRIHGLWQSTLPSRFLDELPETHVEVAEIEQSYGGYGRGGYGQSRFDKAEPFANSYSTPGWKRAQANKTDATRDNWGTRSGHAVERIGYGESGPKGRTIEGELVAKSTSSEPSRFTLGDRVFHLKFGNGNITGIEGNKLTIEFDRAGQKRVLDGFVERV</sequence>
<dbReference type="GO" id="GO:0003677">
    <property type="term" value="F:DNA binding"/>
    <property type="evidence" value="ECO:0007669"/>
    <property type="project" value="UniProtKB-KW"/>
</dbReference>
<dbReference type="Pfam" id="PF00580">
    <property type="entry name" value="UvrD-helicase"/>
    <property type="match status" value="1"/>
</dbReference>
<comment type="catalytic activity">
    <reaction evidence="12">
        <text>ATP + H2O = ADP + phosphate + H(+)</text>
        <dbReference type="Rhea" id="RHEA:13065"/>
        <dbReference type="ChEBI" id="CHEBI:15377"/>
        <dbReference type="ChEBI" id="CHEBI:15378"/>
        <dbReference type="ChEBI" id="CHEBI:30616"/>
        <dbReference type="ChEBI" id="CHEBI:43474"/>
        <dbReference type="ChEBI" id="CHEBI:456216"/>
        <dbReference type="EC" id="5.6.2.4"/>
    </reaction>
</comment>
<dbReference type="GO" id="GO:0016887">
    <property type="term" value="F:ATP hydrolysis activity"/>
    <property type="evidence" value="ECO:0007669"/>
    <property type="project" value="RHEA"/>
</dbReference>
<evidence type="ECO:0000256" key="9">
    <source>
        <dbReference type="ARBA" id="ARBA00034617"/>
    </source>
</evidence>
<accession>A0A154I7T6</accession>
<dbReference type="Pfam" id="PF13361">
    <property type="entry name" value="UvrD_C"/>
    <property type="match status" value="1"/>
</dbReference>
<keyword evidence="2 13" id="KW-0547">Nucleotide-binding</keyword>
<evidence type="ECO:0000256" key="8">
    <source>
        <dbReference type="ARBA" id="ARBA00025289"/>
    </source>
</evidence>
<gene>
    <name evidence="17" type="ORF">A4A59_05820</name>
</gene>
<dbReference type="Gene3D" id="1.10.10.160">
    <property type="match status" value="1"/>
</dbReference>
<dbReference type="GO" id="GO:0005524">
    <property type="term" value="F:ATP binding"/>
    <property type="evidence" value="ECO:0007669"/>
    <property type="project" value="UniProtKB-UniRule"/>
</dbReference>
<keyword evidence="7" id="KW-0413">Isomerase</keyword>
<organism evidence="17">
    <name type="scientific">Rhizobium leguminosarum</name>
    <dbReference type="NCBI Taxonomy" id="384"/>
    <lineage>
        <taxon>Bacteria</taxon>
        <taxon>Pseudomonadati</taxon>
        <taxon>Pseudomonadota</taxon>
        <taxon>Alphaproteobacteria</taxon>
        <taxon>Hyphomicrobiales</taxon>
        <taxon>Rhizobiaceae</taxon>
        <taxon>Rhizobium/Agrobacterium group</taxon>
        <taxon>Rhizobium</taxon>
    </lineage>
</organism>